<protein>
    <submittedName>
        <fullName evidence="1">Uncharacterized protein</fullName>
    </submittedName>
</protein>
<accession>A0AA48WE30</accession>
<evidence type="ECO:0000313" key="1">
    <source>
        <dbReference type="EMBL" id="QPI50712.1"/>
    </source>
</evidence>
<dbReference type="EMBL" id="CP065053">
    <property type="protein sequence ID" value="QPI50712.1"/>
    <property type="molecule type" value="Genomic_DNA"/>
</dbReference>
<evidence type="ECO:0000313" key="2">
    <source>
        <dbReference type="Proteomes" id="UP000662888"/>
    </source>
</evidence>
<sequence length="90" mass="10124">MTSLTKAQADQLAKYRRASDELRKKIAATAVRDENEILPENGIFHFPRCRPLTSEQAFALFGKSEFSDSVLREIADNGVRHRRATSTASE</sequence>
<reference evidence="1 2" key="1">
    <citation type="submission" date="2020-11" db="EMBL/GenBank/DDBJ databases">
        <authorList>
            <person name="Sun Q."/>
        </authorList>
    </citation>
    <scope>NUCLEOTIDE SEQUENCE [LARGE SCALE GENOMIC DNA]</scope>
    <source>
        <strain evidence="1 2">P8398</strain>
    </source>
</reference>
<proteinExistence type="predicted"/>
<name>A0AA48WE30_9BURK</name>
<dbReference type="Proteomes" id="UP000662888">
    <property type="component" value="Chromosome"/>
</dbReference>
<organism evidence="1 2">
    <name type="scientific">Massilia antarctica</name>
    <dbReference type="NCBI Taxonomy" id="2765360"/>
    <lineage>
        <taxon>Bacteria</taxon>
        <taxon>Pseudomonadati</taxon>
        <taxon>Pseudomonadota</taxon>
        <taxon>Betaproteobacteria</taxon>
        <taxon>Burkholderiales</taxon>
        <taxon>Oxalobacteraceae</taxon>
        <taxon>Telluria group</taxon>
        <taxon>Massilia</taxon>
    </lineage>
</organism>
<dbReference type="RefSeq" id="WP_206090391.1">
    <property type="nucleotide sequence ID" value="NZ_CP065053.1"/>
</dbReference>
<gene>
    <name evidence="1" type="ORF">IV454_03775</name>
</gene>
<keyword evidence="2" id="KW-1185">Reference proteome</keyword>